<protein>
    <recommendedName>
        <fullName evidence="1">Nbr1 FW domain-containing protein</fullName>
    </recommendedName>
</protein>
<dbReference type="PANTHER" id="PTHR20930">
    <property type="entry name" value="OVARIAN CARCINOMA ANTIGEN CA125-RELATED"/>
    <property type="match status" value="1"/>
</dbReference>
<gene>
    <name evidence="2" type="ORF">HCN44_006486</name>
</gene>
<sequence length="194" mass="21544">MENLEQYFACMGTTDKKDLISQLQSLLVQKQLDDTTATFFLDMNNWNLQAAICSYLDFEKSNNIPSMLLICDCTIGEGEAVSPNTNFSKSWRVKNSGNEPWPEGICLLQTDGANMGPCRRIDVPSISPNEIIELSVTLTSPNDVGVYHSQWRMMTASGSYFGDAIWVIVTVSETGTLAVTQQLHRLSTTDVQMS</sequence>
<dbReference type="GO" id="GO:0000407">
    <property type="term" value="C:phagophore assembly site"/>
    <property type="evidence" value="ECO:0007669"/>
    <property type="project" value="TreeGrafter"/>
</dbReference>
<dbReference type="GO" id="GO:0016236">
    <property type="term" value="P:macroautophagy"/>
    <property type="evidence" value="ECO:0007669"/>
    <property type="project" value="TreeGrafter"/>
</dbReference>
<evidence type="ECO:0000259" key="1">
    <source>
        <dbReference type="Pfam" id="PF16158"/>
    </source>
</evidence>
<dbReference type="Gene3D" id="2.60.40.10">
    <property type="entry name" value="Immunoglobulins"/>
    <property type="match status" value="1"/>
</dbReference>
<dbReference type="SUPFAM" id="SSF46934">
    <property type="entry name" value="UBA-like"/>
    <property type="match status" value="1"/>
</dbReference>
<keyword evidence="3" id="KW-1185">Reference proteome</keyword>
<accession>A0A834Y1I5</accession>
<dbReference type="InterPro" id="IPR039517">
    <property type="entry name" value="C6orf106_UBA-like"/>
</dbReference>
<feature type="domain" description="Nbr1 FW" evidence="1">
    <location>
        <begin position="74"/>
        <end position="171"/>
    </location>
</feature>
<proteinExistence type="predicted"/>
<dbReference type="Gene3D" id="1.10.8.10">
    <property type="entry name" value="DNA helicase RuvA subunit, C-terminal domain"/>
    <property type="match status" value="1"/>
</dbReference>
<evidence type="ECO:0000313" key="3">
    <source>
        <dbReference type="Proteomes" id="UP000639338"/>
    </source>
</evidence>
<dbReference type="Proteomes" id="UP000639338">
    <property type="component" value="Unassembled WGS sequence"/>
</dbReference>
<dbReference type="CDD" id="cd14947">
    <property type="entry name" value="NBR1_like"/>
    <property type="match status" value="1"/>
</dbReference>
<organism evidence="2 3">
    <name type="scientific">Aphidius gifuensis</name>
    <name type="common">Parasitoid wasp</name>
    <dbReference type="NCBI Taxonomy" id="684658"/>
    <lineage>
        <taxon>Eukaryota</taxon>
        <taxon>Metazoa</taxon>
        <taxon>Ecdysozoa</taxon>
        <taxon>Arthropoda</taxon>
        <taxon>Hexapoda</taxon>
        <taxon>Insecta</taxon>
        <taxon>Pterygota</taxon>
        <taxon>Neoptera</taxon>
        <taxon>Endopterygota</taxon>
        <taxon>Hymenoptera</taxon>
        <taxon>Apocrita</taxon>
        <taxon>Ichneumonoidea</taxon>
        <taxon>Braconidae</taxon>
        <taxon>Aphidiinae</taxon>
        <taxon>Aphidius</taxon>
    </lineage>
</organism>
<evidence type="ECO:0000313" key="2">
    <source>
        <dbReference type="EMBL" id="KAF7995379.1"/>
    </source>
</evidence>
<comment type="caution">
    <text evidence="2">The sequence shown here is derived from an EMBL/GenBank/DDBJ whole genome shotgun (WGS) entry which is preliminary data.</text>
</comment>
<name>A0A834Y1I5_APHGI</name>
<dbReference type="AlphaFoldDB" id="A0A834Y1I5"/>
<dbReference type="InterPro" id="IPR013783">
    <property type="entry name" value="Ig-like_fold"/>
</dbReference>
<dbReference type="Pfam" id="PF16158">
    <property type="entry name" value="N_BRCA1_IG"/>
    <property type="match status" value="1"/>
</dbReference>
<dbReference type="InterPro" id="IPR032350">
    <property type="entry name" value="Nbr1_FW"/>
</dbReference>
<dbReference type="GO" id="GO:0043130">
    <property type="term" value="F:ubiquitin binding"/>
    <property type="evidence" value="ECO:0007669"/>
    <property type="project" value="TreeGrafter"/>
</dbReference>
<dbReference type="CDD" id="cd14349">
    <property type="entry name" value="UBA_CF106"/>
    <property type="match status" value="1"/>
</dbReference>
<dbReference type="PANTHER" id="PTHR20930:SF0">
    <property type="entry name" value="PROTEIN ILRUN"/>
    <property type="match status" value="1"/>
</dbReference>
<dbReference type="InterPro" id="IPR009060">
    <property type="entry name" value="UBA-like_sf"/>
</dbReference>
<dbReference type="EMBL" id="JACMRX010000002">
    <property type="protein sequence ID" value="KAF7995379.1"/>
    <property type="molecule type" value="Genomic_DNA"/>
</dbReference>
<dbReference type="OrthoDB" id="661148at2759"/>
<reference evidence="2 3" key="1">
    <citation type="submission" date="2020-08" db="EMBL/GenBank/DDBJ databases">
        <title>Aphidius gifuensis genome sequencing and assembly.</title>
        <authorList>
            <person name="Du Z."/>
        </authorList>
    </citation>
    <scope>NUCLEOTIDE SEQUENCE [LARGE SCALE GENOMIC DNA]</scope>
    <source>
        <strain evidence="2">YNYX2018</strain>
        <tissue evidence="2">Adults</tissue>
    </source>
</reference>
<dbReference type="Pfam" id="PF14555">
    <property type="entry name" value="UBA_4"/>
    <property type="match status" value="1"/>
</dbReference>